<evidence type="ECO:0000313" key="2">
    <source>
        <dbReference type="WBParaSite" id="PS1159_v2.g13978.t1"/>
    </source>
</evidence>
<sequence length="397" mass="44996">MATKDTKLYDILEVKPDVTENELKKAYRKLALKYHPDKNPNEGERFKQISAAYEVLSDPQKREVYNKYGEEGLKERGGGGGCAGFDPMDIFREFFFPESGQEHRTKAKNTLHPIQVSLEQFYIGATRKMKFTCNVICKKCNGLGAEEKADIDVCKKCNGEKVEERQMLFGPGMVETVQCKCSGCNGEGGIIKKKCKSCKGKKKVQEQKLFEVHIEKGMADGEKIVFRGEGDEEPGLERGDVIFILEEKEHPEYTRQDTNLLLNVKLTLNEALTGCTHNIKTLDKRDLHFNLLPGEIISHNEQKVIHNEGMPFKNDPTSKGDLIITFKIEFPKKLTEEQIKEISQIMPSPEIEIPEGAVIKNAIPVSAAHIRRHRQKYDKEKGDDNMHGSHGVQCKQQ</sequence>
<reference evidence="2" key="1">
    <citation type="submission" date="2022-11" db="UniProtKB">
        <authorList>
            <consortium name="WormBaseParasite"/>
        </authorList>
    </citation>
    <scope>IDENTIFICATION</scope>
</reference>
<proteinExistence type="predicted"/>
<organism evidence="1 2">
    <name type="scientific">Panagrolaimus sp. PS1159</name>
    <dbReference type="NCBI Taxonomy" id="55785"/>
    <lineage>
        <taxon>Eukaryota</taxon>
        <taxon>Metazoa</taxon>
        <taxon>Ecdysozoa</taxon>
        <taxon>Nematoda</taxon>
        <taxon>Chromadorea</taxon>
        <taxon>Rhabditida</taxon>
        <taxon>Tylenchina</taxon>
        <taxon>Panagrolaimomorpha</taxon>
        <taxon>Panagrolaimoidea</taxon>
        <taxon>Panagrolaimidae</taxon>
        <taxon>Panagrolaimus</taxon>
    </lineage>
</organism>
<dbReference type="Proteomes" id="UP000887580">
    <property type="component" value="Unplaced"/>
</dbReference>
<evidence type="ECO:0000313" key="1">
    <source>
        <dbReference type="Proteomes" id="UP000887580"/>
    </source>
</evidence>
<protein>
    <submittedName>
        <fullName evidence="2">Uncharacterized protein</fullName>
    </submittedName>
</protein>
<accession>A0AC35F5P9</accession>
<name>A0AC35F5P9_9BILA</name>
<dbReference type="WBParaSite" id="PS1159_v2.g13978.t1">
    <property type="protein sequence ID" value="PS1159_v2.g13978.t1"/>
    <property type="gene ID" value="PS1159_v2.g13978"/>
</dbReference>